<reference evidence="2" key="1">
    <citation type="journal article" date="2022" name="Mol. Ecol. Resour.">
        <title>The genomes of chicory, endive, great burdock and yacon provide insights into Asteraceae palaeo-polyploidization history and plant inulin production.</title>
        <authorList>
            <person name="Fan W."/>
            <person name="Wang S."/>
            <person name="Wang H."/>
            <person name="Wang A."/>
            <person name="Jiang F."/>
            <person name="Liu H."/>
            <person name="Zhao H."/>
            <person name="Xu D."/>
            <person name="Zhang Y."/>
        </authorList>
    </citation>
    <scope>NUCLEOTIDE SEQUENCE [LARGE SCALE GENOMIC DNA]</scope>
    <source>
        <strain evidence="2">cv. Punajuju</strain>
    </source>
</reference>
<protein>
    <submittedName>
        <fullName evidence="1">Uncharacterized protein</fullName>
    </submittedName>
</protein>
<dbReference type="Proteomes" id="UP001055811">
    <property type="component" value="Linkage Group LG09"/>
</dbReference>
<comment type="caution">
    <text evidence="1">The sequence shown here is derived from an EMBL/GenBank/DDBJ whole genome shotgun (WGS) entry which is preliminary data.</text>
</comment>
<reference evidence="1 2" key="2">
    <citation type="journal article" date="2022" name="Mol. Ecol. Resour.">
        <title>The genomes of chicory, endive, great burdock and yacon provide insights into Asteraceae paleo-polyploidization history and plant inulin production.</title>
        <authorList>
            <person name="Fan W."/>
            <person name="Wang S."/>
            <person name="Wang H."/>
            <person name="Wang A."/>
            <person name="Jiang F."/>
            <person name="Liu H."/>
            <person name="Zhao H."/>
            <person name="Xu D."/>
            <person name="Zhang Y."/>
        </authorList>
    </citation>
    <scope>NUCLEOTIDE SEQUENCE [LARGE SCALE GENOMIC DNA]</scope>
    <source>
        <strain evidence="2">cv. Punajuju</strain>
        <tissue evidence="1">Leaves</tissue>
    </source>
</reference>
<keyword evidence="2" id="KW-1185">Reference proteome</keyword>
<proteinExistence type="predicted"/>
<gene>
    <name evidence="1" type="ORF">L2E82_48293</name>
</gene>
<accession>A0ACB8YY36</accession>
<sequence>MWSWPHRKDLEQNHMFPSYCKKKKNDIFTDTILFQDFDYLHLPSTTPRFQHPPSPNHYIDSVNKASLVSFGSPREIPSYPQPTYCWRILQPKPQIH</sequence>
<organism evidence="1 2">
    <name type="scientific">Cichorium intybus</name>
    <name type="common">Chicory</name>
    <dbReference type="NCBI Taxonomy" id="13427"/>
    <lineage>
        <taxon>Eukaryota</taxon>
        <taxon>Viridiplantae</taxon>
        <taxon>Streptophyta</taxon>
        <taxon>Embryophyta</taxon>
        <taxon>Tracheophyta</taxon>
        <taxon>Spermatophyta</taxon>
        <taxon>Magnoliopsida</taxon>
        <taxon>eudicotyledons</taxon>
        <taxon>Gunneridae</taxon>
        <taxon>Pentapetalae</taxon>
        <taxon>asterids</taxon>
        <taxon>campanulids</taxon>
        <taxon>Asterales</taxon>
        <taxon>Asteraceae</taxon>
        <taxon>Cichorioideae</taxon>
        <taxon>Cichorieae</taxon>
        <taxon>Cichoriinae</taxon>
        <taxon>Cichorium</taxon>
    </lineage>
</organism>
<evidence type="ECO:0000313" key="1">
    <source>
        <dbReference type="EMBL" id="KAI3690313.1"/>
    </source>
</evidence>
<evidence type="ECO:0000313" key="2">
    <source>
        <dbReference type="Proteomes" id="UP001055811"/>
    </source>
</evidence>
<dbReference type="EMBL" id="CM042017">
    <property type="protein sequence ID" value="KAI3690313.1"/>
    <property type="molecule type" value="Genomic_DNA"/>
</dbReference>
<name>A0ACB8YY36_CICIN</name>